<feature type="domain" description="Type II secretion system protein GspI C-terminal" evidence="10">
    <location>
        <begin position="43"/>
        <end position="121"/>
    </location>
</feature>
<reference evidence="12" key="1">
    <citation type="submission" date="2016-12" db="EMBL/GenBank/DDBJ databases">
        <title>Complete Genome Sequence of Beggiatoa leptomitiformis D-401.</title>
        <authorList>
            <person name="Fomenkov A."/>
            <person name="Vincze T."/>
            <person name="Grabovich M."/>
            <person name="Anton B.P."/>
            <person name="Dubinina G."/>
            <person name="Orlova M."/>
            <person name="Belousova E."/>
            <person name="Roberts R.J."/>
        </authorList>
    </citation>
    <scope>NUCLEOTIDE SEQUENCE [LARGE SCALE GENOMIC DNA]</scope>
    <source>
        <strain evidence="12">D-401</strain>
    </source>
</reference>
<dbReference type="PANTHER" id="PTHR38779:SF2">
    <property type="entry name" value="TYPE II SECRETION SYSTEM PROTEIN I-RELATED"/>
    <property type="match status" value="1"/>
</dbReference>
<evidence type="ECO:0000256" key="7">
    <source>
        <dbReference type="ARBA" id="ARBA00022989"/>
    </source>
</evidence>
<dbReference type="InterPro" id="IPR045584">
    <property type="entry name" value="Pilin-like"/>
</dbReference>
<name>A0A2N9YA66_9GAMM</name>
<keyword evidence="8 9" id="KW-0472">Membrane</keyword>
<comment type="subcellular location">
    <subcellularLocation>
        <location evidence="1 9">Cell inner membrane</location>
        <topology evidence="1 9">Single-pass membrane protein</topology>
    </subcellularLocation>
</comment>
<evidence type="ECO:0000313" key="12">
    <source>
        <dbReference type="Proteomes" id="UP000234271"/>
    </source>
</evidence>
<dbReference type="GO" id="GO:0015627">
    <property type="term" value="C:type II protein secretion system complex"/>
    <property type="evidence" value="ECO:0007669"/>
    <property type="project" value="UniProtKB-UniRule"/>
</dbReference>
<evidence type="ECO:0000313" key="11">
    <source>
        <dbReference type="EMBL" id="AUI67352.1"/>
    </source>
</evidence>
<evidence type="ECO:0000256" key="4">
    <source>
        <dbReference type="ARBA" id="ARBA00022481"/>
    </source>
</evidence>
<dbReference type="GO" id="GO:0015628">
    <property type="term" value="P:protein secretion by the type II secretion system"/>
    <property type="evidence" value="ECO:0007669"/>
    <property type="project" value="UniProtKB-UniRule"/>
</dbReference>
<dbReference type="PROSITE" id="PS00409">
    <property type="entry name" value="PROKAR_NTER_METHYL"/>
    <property type="match status" value="1"/>
</dbReference>
<evidence type="ECO:0000256" key="1">
    <source>
        <dbReference type="ARBA" id="ARBA00004377"/>
    </source>
</evidence>
<dbReference type="Proteomes" id="UP000234271">
    <property type="component" value="Chromosome"/>
</dbReference>
<feature type="transmembrane region" description="Helical" evidence="9">
    <location>
        <begin position="12"/>
        <end position="30"/>
    </location>
</feature>
<dbReference type="KEGG" id="blep:AL038_05315"/>
<keyword evidence="3" id="KW-1003">Cell membrane</keyword>
<gene>
    <name evidence="11" type="primary">gspI</name>
    <name evidence="11" type="ORF">BLE401_00670</name>
</gene>
<comment type="function">
    <text evidence="9">Component of the type II secretion system required for the energy-dependent secretion of extracellular factors such as proteases and toxins from the periplasm.</text>
</comment>
<accession>A0A2N9YA66</accession>
<dbReference type="PANTHER" id="PTHR38779">
    <property type="entry name" value="TYPE II SECRETION SYSTEM PROTEIN I-RELATED"/>
    <property type="match status" value="1"/>
</dbReference>
<dbReference type="Pfam" id="PF07963">
    <property type="entry name" value="N_methyl"/>
    <property type="match status" value="1"/>
</dbReference>
<evidence type="ECO:0000259" key="10">
    <source>
        <dbReference type="Pfam" id="PF02501"/>
    </source>
</evidence>
<evidence type="ECO:0000256" key="2">
    <source>
        <dbReference type="ARBA" id="ARBA00008358"/>
    </source>
</evidence>
<keyword evidence="7 9" id="KW-1133">Transmembrane helix</keyword>
<dbReference type="GO" id="GO:0005886">
    <property type="term" value="C:plasma membrane"/>
    <property type="evidence" value="ECO:0007669"/>
    <property type="project" value="UniProtKB-SubCell"/>
</dbReference>
<evidence type="ECO:0000256" key="3">
    <source>
        <dbReference type="ARBA" id="ARBA00022475"/>
    </source>
</evidence>
<dbReference type="Pfam" id="PF02501">
    <property type="entry name" value="T2SSI"/>
    <property type="match status" value="1"/>
</dbReference>
<keyword evidence="12" id="KW-1185">Reference proteome</keyword>
<sequence>MIGKAANRGFTLLEVMVALAILAIALAAIIKAAGENASNAGYLRDQTLAHWVAMNVIAEIQLTNEFPSVGKREGSSLMGEHEWFWTVAISNTIDNDLRRLDVKVRPDKTDTEAIAVLTGFIGKNAGASQSITSQSATLHDD</sequence>
<organism evidence="11 12">
    <name type="scientific">Beggiatoa leptomitoformis</name>
    <dbReference type="NCBI Taxonomy" id="288004"/>
    <lineage>
        <taxon>Bacteria</taxon>
        <taxon>Pseudomonadati</taxon>
        <taxon>Pseudomonadota</taxon>
        <taxon>Gammaproteobacteria</taxon>
        <taxon>Thiotrichales</taxon>
        <taxon>Thiotrichaceae</taxon>
        <taxon>Beggiatoa</taxon>
    </lineage>
</organism>
<comment type="PTM">
    <text evidence="9">Cleaved by prepilin peptidase.</text>
</comment>
<evidence type="ECO:0000256" key="9">
    <source>
        <dbReference type="RuleBase" id="RU368030"/>
    </source>
</evidence>
<keyword evidence="5 9" id="KW-0997">Cell inner membrane</keyword>
<dbReference type="Gene3D" id="3.30.1300.30">
    <property type="entry name" value="GSPII I/J protein-like"/>
    <property type="match status" value="1"/>
</dbReference>
<dbReference type="NCBIfam" id="TIGR01707">
    <property type="entry name" value="gspI"/>
    <property type="match status" value="1"/>
</dbReference>
<dbReference type="RefSeq" id="WP_062150068.1">
    <property type="nucleotide sequence ID" value="NZ_CP012373.2"/>
</dbReference>
<dbReference type="NCBIfam" id="TIGR02532">
    <property type="entry name" value="IV_pilin_GFxxxE"/>
    <property type="match status" value="1"/>
</dbReference>
<keyword evidence="4 9" id="KW-0488">Methylation</keyword>
<evidence type="ECO:0000256" key="5">
    <source>
        <dbReference type="ARBA" id="ARBA00022519"/>
    </source>
</evidence>
<proteinExistence type="inferred from homology"/>
<dbReference type="InterPro" id="IPR010052">
    <property type="entry name" value="T2SS_protein-GspI"/>
</dbReference>
<dbReference type="OrthoDB" id="6121517at2"/>
<dbReference type="InterPro" id="IPR012902">
    <property type="entry name" value="N_methyl_site"/>
</dbReference>
<dbReference type="STRING" id="288004.AL038_05315"/>
<keyword evidence="6 9" id="KW-0812">Transmembrane</keyword>
<dbReference type="SUPFAM" id="SSF54523">
    <property type="entry name" value="Pili subunits"/>
    <property type="match status" value="1"/>
</dbReference>
<dbReference type="EMBL" id="CP018889">
    <property type="protein sequence ID" value="AUI67352.1"/>
    <property type="molecule type" value="Genomic_DNA"/>
</dbReference>
<evidence type="ECO:0000256" key="8">
    <source>
        <dbReference type="ARBA" id="ARBA00023136"/>
    </source>
</evidence>
<dbReference type="AlphaFoldDB" id="A0A2N9YA66"/>
<comment type="similarity">
    <text evidence="2 9">Belongs to the GSP I family.</text>
</comment>
<comment type="subunit">
    <text evidence="9">Type II secretion is composed of four main components: the outer membrane complex, the inner membrane complex, the cytoplasmic secretion ATPase and the periplasm-spanning pseudopilus.</text>
</comment>
<evidence type="ECO:0000256" key="6">
    <source>
        <dbReference type="ARBA" id="ARBA00022692"/>
    </source>
</evidence>
<protein>
    <recommendedName>
        <fullName evidence="9">Type II secretion system protein I</fullName>
        <shortName evidence="9">T2SS minor pseudopilin I</shortName>
    </recommendedName>
</protein>
<dbReference type="InterPro" id="IPR003413">
    <property type="entry name" value="T2SS_GspI_C"/>
</dbReference>